<keyword evidence="1" id="KW-0479">Metal-binding</keyword>
<keyword evidence="5" id="KW-1185">Reference proteome</keyword>
<keyword evidence="1" id="KW-0863">Zinc-finger</keyword>
<dbReference type="Proteomes" id="UP000313359">
    <property type="component" value="Unassembled WGS sequence"/>
</dbReference>
<evidence type="ECO:0000313" key="4">
    <source>
        <dbReference type="EMBL" id="RPD61302.1"/>
    </source>
</evidence>
<dbReference type="AlphaFoldDB" id="A0A5C2SBX2"/>
<feature type="compositionally biased region" description="Polar residues" evidence="2">
    <location>
        <begin position="242"/>
        <end position="254"/>
    </location>
</feature>
<dbReference type="InterPro" id="IPR039327">
    <property type="entry name" value="CON7-like"/>
</dbReference>
<organism evidence="4 5">
    <name type="scientific">Lentinus tigrinus ALCF2SS1-6</name>
    <dbReference type="NCBI Taxonomy" id="1328759"/>
    <lineage>
        <taxon>Eukaryota</taxon>
        <taxon>Fungi</taxon>
        <taxon>Dikarya</taxon>
        <taxon>Basidiomycota</taxon>
        <taxon>Agaricomycotina</taxon>
        <taxon>Agaricomycetes</taxon>
        <taxon>Polyporales</taxon>
        <taxon>Polyporaceae</taxon>
        <taxon>Lentinus</taxon>
    </lineage>
</organism>
<dbReference type="PROSITE" id="PS50157">
    <property type="entry name" value="ZINC_FINGER_C2H2_2"/>
    <property type="match status" value="1"/>
</dbReference>
<feature type="compositionally biased region" description="Low complexity" evidence="2">
    <location>
        <begin position="156"/>
        <end position="169"/>
    </location>
</feature>
<evidence type="ECO:0000259" key="3">
    <source>
        <dbReference type="PROSITE" id="PS50157"/>
    </source>
</evidence>
<feature type="compositionally biased region" description="Polar residues" evidence="2">
    <location>
        <begin position="205"/>
        <end position="221"/>
    </location>
</feature>
<proteinExistence type="predicted"/>
<dbReference type="Gene3D" id="3.30.160.60">
    <property type="entry name" value="Classic Zinc Finger"/>
    <property type="match status" value="1"/>
</dbReference>
<feature type="compositionally biased region" description="Polar residues" evidence="2">
    <location>
        <begin position="182"/>
        <end position="192"/>
    </location>
</feature>
<dbReference type="GO" id="GO:0006355">
    <property type="term" value="P:regulation of DNA-templated transcription"/>
    <property type="evidence" value="ECO:0007669"/>
    <property type="project" value="InterPro"/>
</dbReference>
<dbReference type="OrthoDB" id="1939603at2759"/>
<feature type="compositionally biased region" description="Low complexity" evidence="2">
    <location>
        <begin position="224"/>
        <end position="239"/>
    </location>
</feature>
<dbReference type="PANTHER" id="PTHR36167:SF3">
    <property type="entry name" value="C2H2 FINGER DOMAIN TRANSCRIPTION FACTOR (EUROFUNG)-RELATED"/>
    <property type="match status" value="1"/>
</dbReference>
<gene>
    <name evidence="4" type="ORF">L227DRAFT_64958</name>
</gene>
<feature type="region of interest" description="Disordered" evidence="2">
    <location>
        <begin position="443"/>
        <end position="508"/>
    </location>
</feature>
<feature type="compositionally biased region" description="Basic and acidic residues" evidence="2">
    <location>
        <begin position="443"/>
        <end position="461"/>
    </location>
</feature>
<keyword evidence="1" id="KW-0862">Zinc</keyword>
<sequence>MHLPALFQDEETCSHCAQVDVCDDDVEVEFEEESGRSTIVDPVNELLDYILEYSDADVAVASDKDVDALFNDTRAALCDLSPKVVVDEHGAGRICLEPSSSDFVRDVQASNGDPGERFGQVTSCCSDTTTTDTNQIDRFFNAMLRLGQEALSTLLGESSRTSGSSNATSIKESGGADIAQSPYGNNVEQRNNPQPPSVMDEPKIISSQRWGQKSRSDSLTTAHEAASASSPSVLSAEVPTPSFETQKSMYQHNPQLPPDFDVQSRQHPPSIHTDNFPYPDPGDFMPSPVSSPADDPIAPQSHYARQLSSSSLSPRHDESEASGSDVSATELPSPTHQAYPSPTTQRGTIPGSRPLQSPQGSASASSLPGSDNSKTYSFASLPGIAMKKSPRRRYDEIERLYQCSWPNCTKAYGTLNHLNAHITTQRHGPKRTPNEFKELRKEWRQENKKAEEAERERERAEQAQLIAGRDMTMQDVGPSWTDSPTQRPAPTCEPAQVYDGSLTLPSPQ</sequence>
<name>A0A5C2SBX2_9APHY</name>
<feature type="compositionally biased region" description="Polar residues" evidence="2">
    <location>
        <begin position="354"/>
        <end position="374"/>
    </location>
</feature>
<feature type="region of interest" description="Disordered" evidence="2">
    <location>
        <begin position="156"/>
        <end position="374"/>
    </location>
</feature>
<dbReference type="EMBL" id="ML122262">
    <property type="protein sequence ID" value="RPD61302.1"/>
    <property type="molecule type" value="Genomic_DNA"/>
</dbReference>
<dbReference type="GO" id="GO:0008270">
    <property type="term" value="F:zinc ion binding"/>
    <property type="evidence" value="ECO:0007669"/>
    <property type="project" value="UniProtKB-KW"/>
</dbReference>
<dbReference type="PROSITE" id="PS00028">
    <property type="entry name" value="ZINC_FINGER_C2H2_1"/>
    <property type="match status" value="1"/>
</dbReference>
<dbReference type="InterPro" id="IPR013087">
    <property type="entry name" value="Znf_C2H2_type"/>
</dbReference>
<reference evidence="4" key="1">
    <citation type="journal article" date="2018" name="Genome Biol. Evol.">
        <title>Genomics and development of Lentinus tigrinus, a white-rot wood-decaying mushroom with dimorphic fruiting bodies.</title>
        <authorList>
            <person name="Wu B."/>
            <person name="Xu Z."/>
            <person name="Knudson A."/>
            <person name="Carlson A."/>
            <person name="Chen N."/>
            <person name="Kovaka S."/>
            <person name="LaButti K."/>
            <person name="Lipzen A."/>
            <person name="Pennachio C."/>
            <person name="Riley R."/>
            <person name="Schakwitz W."/>
            <person name="Umezawa K."/>
            <person name="Ohm R.A."/>
            <person name="Grigoriev I.V."/>
            <person name="Nagy L.G."/>
            <person name="Gibbons J."/>
            <person name="Hibbett D."/>
        </authorList>
    </citation>
    <scope>NUCLEOTIDE SEQUENCE [LARGE SCALE GENOMIC DNA]</scope>
    <source>
        <strain evidence="4">ALCF2SS1-6</strain>
    </source>
</reference>
<feature type="compositionally biased region" description="Polar residues" evidence="2">
    <location>
        <begin position="321"/>
        <end position="347"/>
    </location>
</feature>
<dbReference type="STRING" id="1328759.A0A5C2SBX2"/>
<protein>
    <recommendedName>
        <fullName evidence="3">C2H2-type domain-containing protein</fullName>
    </recommendedName>
</protein>
<evidence type="ECO:0000313" key="5">
    <source>
        <dbReference type="Proteomes" id="UP000313359"/>
    </source>
</evidence>
<feature type="domain" description="C2H2-type" evidence="3">
    <location>
        <begin position="401"/>
        <end position="432"/>
    </location>
</feature>
<dbReference type="PANTHER" id="PTHR36167">
    <property type="entry name" value="C2H2 FINGER DOMAIN TRANSCRIPTION FACTOR (EUROFUNG)-RELATED"/>
    <property type="match status" value="1"/>
</dbReference>
<evidence type="ECO:0000256" key="2">
    <source>
        <dbReference type="SAM" id="MobiDB-lite"/>
    </source>
</evidence>
<evidence type="ECO:0000256" key="1">
    <source>
        <dbReference type="PROSITE-ProRule" id="PRU00042"/>
    </source>
</evidence>
<accession>A0A5C2SBX2</accession>